<dbReference type="Proteomes" id="UP000265520">
    <property type="component" value="Unassembled WGS sequence"/>
</dbReference>
<proteinExistence type="predicted"/>
<dbReference type="AlphaFoldDB" id="A0A392Q151"/>
<keyword evidence="2" id="KW-1185">Reference proteome</keyword>
<reference evidence="1 2" key="1">
    <citation type="journal article" date="2018" name="Front. Plant Sci.">
        <title>Red Clover (Trifolium pratense) and Zigzag Clover (T. medium) - A Picture of Genomic Similarities and Differences.</title>
        <authorList>
            <person name="Dluhosova J."/>
            <person name="Istvanek J."/>
            <person name="Nedelnik J."/>
            <person name="Repkova J."/>
        </authorList>
    </citation>
    <scope>NUCLEOTIDE SEQUENCE [LARGE SCALE GENOMIC DNA]</scope>
    <source>
        <strain evidence="2">cv. 10/8</strain>
        <tissue evidence="1">Leaf</tissue>
    </source>
</reference>
<dbReference type="PANTHER" id="PTHR21068:SF43">
    <property type="entry name" value="SPARTIN"/>
    <property type="match status" value="1"/>
</dbReference>
<feature type="non-terminal residue" evidence="1">
    <location>
        <position position="49"/>
    </location>
</feature>
<dbReference type="PANTHER" id="PTHR21068">
    <property type="entry name" value="SPARTIN"/>
    <property type="match status" value="1"/>
</dbReference>
<comment type="caution">
    <text evidence="1">The sequence shown here is derived from an EMBL/GenBank/DDBJ whole genome shotgun (WGS) entry which is preliminary data.</text>
</comment>
<sequence>MTESVATGVLTGVVKVSGFFTSSVANSKAGKKFFKLLPGEVVLASLDGF</sequence>
<protein>
    <submittedName>
        <fullName evidence="1">ERD7 protein</fullName>
    </submittedName>
</protein>
<evidence type="ECO:0000313" key="1">
    <source>
        <dbReference type="EMBL" id="MCI18051.1"/>
    </source>
</evidence>
<name>A0A392Q151_9FABA</name>
<evidence type="ECO:0000313" key="2">
    <source>
        <dbReference type="Proteomes" id="UP000265520"/>
    </source>
</evidence>
<dbReference type="EMBL" id="LXQA010108284">
    <property type="protein sequence ID" value="MCI18051.1"/>
    <property type="molecule type" value="Genomic_DNA"/>
</dbReference>
<dbReference type="InterPro" id="IPR045036">
    <property type="entry name" value="Spartin-like"/>
</dbReference>
<dbReference type="GO" id="GO:0005886">
    <property type="term" value="C:plasma membrane"/>
    <property type="evidence" value="ECO:0007669"/>
    <property type="project" value="TreeGrafter"/>
</dbReference>
<accession>A0A392Q151</accession>
<organism evidence="1 2">
    <name type="scientific">Trifolium medium</name>
    <dbReference type="NCBI Taxonomy" id="97028"/>
    <lineage>
        <taxon>Eukaryota</taxon>
        <taxon>Viridiplantae</taxon>
        <taxon>Streptophyta</taxon>
        <taxon>Embryophyta</taxon>
        <taxon>Tracheophyta</taxon>
        <taxon>Spermatophyta</taxon>
        <taxon>Magnoliopsida</taxon>
        <taxon>eudicotyledons</taxon>
        <taxon>Gunneridae</taxon>
        <taxon>Pentapetalae</taxon>
        <taxon>rosids</taxon>
        <taxon>fabids</taxon>
        <taxon>Fabales</taxon>
        <taxon>Fabaceae</taxon>
        <taxon>Papilionoideae</taxon>
        <taxon>50 kb inversion clade</taxon>
        <taxon>NPAAA clade</taxon>
        <taxon>Hologalegina</taxon>
        <taxon>IRL clade</taxon>
        <taxon>Trifolieae</taxon>
        <taxon>Trifolium</taxon>
    </lineage>
</organism>